<accession>A0A1Y1LQ95</accession>
<dbReference type="AlphaFoldDB" id="A0A1Y1LQ95"/>
<dbReference type="EMBL" id="GEZM01049824">
    <property type="protein sequence ID" value="JAV75819.1"/>
    <property type="molecule type" value="Transcribed_RNA"/>
</dbReference>
<evidence type="ECO:0000256" key="1">
    <source>
        <dbReference type="SAM" id="MobiDB-lite"/>
    </source>
</evidence>
<proteinExistence type="predicted"/>
<evidence type="ECO:0008006" key="3">
    <source>
        <dbReference type="Google" id="ProtNLM"/>
    </source>
</evidence>
<protein>
    <recommendedName>
        <fullName evidence="3">H15 domain-containing protein</fullName>
    </recommendedName>
</protein>
<organism evidence="2">
    <name type="scientific">Photinus pyralis</name>
    <name type="common">Common eastern firefly</name>
    <name type="synonym">Lampyris pyralis</name>
    <dbReference type="NCBI Taxonomy" id="7054"/>
    <lineage>
        <taxon>Eukaryota</taxon>
        <taxon>Metazoa</taxon>
        <taxon>Ecdysozoa</taxon>
        <taxon>Arthropoda</taxon>
        <taxon>Hexapoda</taxon>
        <taxon>Insecta</taxon>
        <taxon>Pterygota</taxon>
        <taxon>Neoptera</taxon>
        <taxon>Endopterygota</taxon>
        <taxon>Coleoptera</taxon>
        <taxon>Polyphaga</taxon>
        <taxon>Elateriformia</taxon>
        <taxon>Elateroidea</taxon>
        <taxon>Lampyridae</taxon>
        <taxon>Lampyrinae</taxon>
        <taxon>Photinus</taxon>
    </lineage>
</organism>
<sequence>MSSSHKETAQIILNALKDISMLKNSSHGISEKSLTTILEKIYDVSSRYRKYIKPTLKSGIKFGAIRKRGNKYYLGGIFPGGKEACHGKRRASKRSRSRGSSRSVRKSKSKSRKGHRSRRRRSALH</sequence>
<evidence type="ECO:0000313" key="2">
    <source>
        <dbReference type="EMBL" id="JAV75819.1"/>
    </source>
</evidence>
<reference evidence="2" key="1">
    <citation type="journal article" date="2016" name="Sci. Rep.">
        <title>Molecular characterization of firefly nuptial gifts: a multi-omics approach sheds light on postcopulatory sexual selection.</title>
        <authorList>
            <person name="Al-Wathiqui N."/>
            <person name="Fallon T.R."/>
            <person name="South A."/>
            <person name="Weng J.K."/>
            <person name="Lewis S.M."/>
        </authorList>
    </citation>
    <scope>NUCLEOTIDE SEQUENCE</scope>
</reference>
<feature type="region of interest" description="Disordered" evidence="1">
    <location>
        <begin position="79"/>
        <end position="125"/>
    </location>
</feature>
<name>A0A1Y1LQ95_PHOPY</name>
<feature type="compositionally biased region" description="Basic residues" evidence="1">
    <location>
        <begin position="87"/>
        <end position="125"/>
    </location>
</feature>